<dbReference type="InterPro" id="IPR007910">
    <property type="entry name" value="DUF735"/>
</dbReference>
<keyword evidence="1" id="KW-0614">Plasmid</keyword>
<gene>
    <name evidence="1" type="ordered locus">BDU_12033</name>
</gene>
<dbReference type="OrthoDB" id="350983at2"/>
<keyword evidence="2" id="KW-1185">Reference proteome</keyword>
<dbReference type="AlphaFoldDB" id="B5RNR5"/>
<geneLocation type="plasmid" evidence="1 2">
    <name>pl26</name>
</geneLocation>
<protein>
    <submittedName>
        <fullName evidence="1">Uncharacterized conserved protein</fullName>
    </submittedName>
</protein>
<reference evidence="1 2" key="1">
    <citation type="journal article" date="2008" name="PLoS Genet.">
        <title>The genome of Borrelia recurrentis, the agent of deadly louse-borne relapsing fever, is a degraded subset of tick-borne Borrelia duttonii.</title>
        <authorList>
            <person name="Lescot M."/>
            <person name="Audic S."/>
            <person name="Robert C."/>
            <person name="Nguyen T.T."/>
            <person name="Blanc G."/>
            <person name="Cutler S.J."/>
            <person name="Wincker P."/>
            <person name="Couloux A."/>
            <person name="Claverie J.-M."/>
            <person name="Raoult D."/>
            <person name="Drancourt M."/>
        </authorList>
    </citation>
    <scope>NUCLEOTIDE SEQUENCE [LARGE SCALE GENOMIC DNA]</scope>
    <source>
        <strain evidence="1 2">Ly</strain>
    </source>
</reference>
<accession>B5RNR5</accession>
<evidence type="ECO:0000313" key="1">
    <source>
        <dbReference type="EMBL" id="ACH94001.1"/>
    </source>
</evidence>
<dbReference type="Pfam" id="PF05246">
    <property type="entry name" value="DUF735"/>
    <property type="match status" value="1"/>
</dbReference>
<sequence length="206" mass="23529">MTSIPTIPTVFNDTEVEKIIHAELGFVDQIIKEVKTLNDNFQDINATTNLNSRFIAFWLSEILKIIYSTNQTLETLAKNIDSVLFALRHIGTHESFIKLFKAFLNVDIEPTTLSPGVINIKLKSDIKTNVIAFIVGSKSKKDTTPHKKITFKTKENGRILKKAWIITLLPKGYENSIYAFIKKLIPIGRILKIQNYKNEYVKEFKG</sequence>
<dbReference type="HOGENOM" id="CLU_115291_0_0_12"/>
<proteinExistence type="predicted"/>
<evidence type="ECO:0000313" key="2">
    <source>
        <dbReference type="Proteomes" id="UP000000611"/>
    </source>
</evidence>
<name>B5RNR5_BORDL</name>
<dbReference type="KEGG" id="bdu:BDU_12033"/>
<dbReference type="Proteomes" id="UP000000611">
    <property type="component" value="Plasmid pl26"/>
</dbReference>
<dbReference type="EMBL" id="CP000982">
    <property type="protein sequence ID" value="ACH94001.1"/>
    <property type="molecule type" value="Genomic_DNA"/>
</dbReference>
<dbReference type="RefSeq" id="WP_012539763.1">
    <property type="nucleotide sequence ID" value="NC_011261.1"/>
</dbReference>
<organism evidence="1 2">
    <name type="scientific">Borrelia duttonii (strain Ly)</name>
    <dbReference type="NCBI Taxonomy" id="412419"/>
    <lineage>
        <taxon>Bacteria</taxon>
        <taxon>Pseudomonadati</taxon>
        <taxon>Spirochaetota</taxon>
        <taxon>Spirochaetia</taxon>
        <taxon>Spirochaetales</taxon>
        <taxon>Borreliaceae</taxon>
        <taxon>Borrelia</taxon>
    </lineage>
</organism>